<comment type="caution">
    <text evidence="2">The sequence shown here is derived from an EMBL/GenBank/DDBJ whole genome shotgun (WGS) entry which is preliminary data.</text>
</comment>
<dbReference type="Gene3D" id="3.40.50.10490">
    <property type="entry name" value="Glucose-6-phosphate isomerase like protein, domain 1"/>
    <property type="match status" value="1"/>
</dbReference>
<dbReference type="EMBL" id="JAEVLS010000002">
    <property type="protein sequence ID" value="MBM0104975.1"/>
    <property type="molecule type" value="Genomic_DNA"/>
</dbReference>
<dbReference type="PANTHER" id="PTHR30390">
    <property type="entry name" value="SEDOHEPTULOSE 7-PHOSPHATE ISOMERASE / DNAA INITIATOR-ASSOCIATING FACTOR FOR REPLICATION INITIATION"/>
    <property type="match status" value="1"/>
</dbReference>
<dbReference type="Pfam" id="PF13580">
    <property type="entry name" value="SIS_2"/>
    <property type="match status" value="1"/>
</dbReference>
<dbReference type="Proteomes" id="UP000661077">
    <property type="component" value="Unassembled WGS sequence"/>
</dbReference>
<feature type="domain" description="SIS" evidence="1">
    <location>
        <begin position="61"/>
        <end position="222"/>
    </location>
</feature>
<protein>
    <submittedName>
        <fullName evidence="2">SIS domain-containing protein</fullName>
    </submittedName>
</protein>
<reference evidence="2 3" key="1">
    <citation type="journal article" date="2021" name="Int. J. Syst. Evol. Microbiol.">
        <title>Steroidobacter gossypii sp. nov., isolated from soil of cotton cropping field.</title>
        <authorList>
            <person name="Huang R."/>
            <person name="Yang S."/>
            <person name="Zhen C."/>
            <person name="Liu W."/>
        </authorList>
    </citation>
    <scope>NUCLEOTIDE SEQUENCE [LARGE SCALE GENOMIC DNA]</scope>
    <source>
        <strain evidence="2 3">S1-65</strain>
    </source>
</reference>
<dbReference type="InterPro" id="IPR050099">
    <property type="entry name" value="SIS_GmhA/DiaA_subfam"/>
</dbReference>
<evidence type="ECO:0000313" key="2">
    <source>
        <dbReference type="EMBL" id="MBM0104975.1"/>
    </source>
</evidence>
<name>A0ABS1WVG6_9GAMM</name>
<sequence length="229" mass="23732">MTGSDDLKGLYPFLHGIGHSEPDLEKALLESALQKARDSRAANERLFSAQAATLVQAAKALANVYRTGGRLFCMGNGGSSCDAAHVTVEFLHPITAGRPALPAINLAADTAMLSAVGNDLGFEHVFVRQLLAHGRAADALLGISTSGNSANLIAAFTTAKRLGMATIGLAGGDGGRMKSAGVVDHCLVVEADSVHRVQECHVTAFHILWDLVHTLLADQRGSAGTGASP</sequence>
<organism evidence="2 3">
    <name type="scientific">Steroidobacter gossypii</name>
    <dbReference type="NCBI Taxonomy" id="2805490"/>
    <lineage>
        <taxon>Bacteria</taxon>
        <taxon>Pseudomonadati</taxon>
        <taxon>Pseudomonadota</taxon>
        <taxon>Gammaproteobacteria</taxon>
        <taxon>Steroidobacterales</taxon>
        <taxon>Steroidobacteraceae</taxon>
        <taxon>Steroidobacter</taxon>
    </lineage>
</organism>
<dbReference type="RefSeq" id="WP_203167044.1">
    <property type="nucleotide sequence ID" value="NZ_JAEVLS010000002.1"/>
</dbReference>
<dbReference type="InterPro" id="IPR001347">
    <property type="entry name" value="SIS_dom"/>
</dbReference>
<dbReference type="InterPro" id="IPR035461">
    <property type="entry name" value="GmhA/DiaA"/>
</dbReference>
<keyword evidence="3" id="KW-1185">Reference proteome</keyword>
<proteinExistence type="predicted"/>
<accession>A0ABS1WVG6</accession>
<dbReference type="SUPFAM" id="SSF53697">
    <property type="entry name" value="SIS domain"/>
    <property type="match status" value="1"/>
</dbReference>
<gene>
    <name evidence="2" type="ORF">JM946_09450</name>
</gene>
<dbReference type="CDD" id="cd05006">
    <property type="entry name" value="SIS_GmhA"/>
    <property type="match status" value="1"/>
</dbReference>
<evidence type="ECO:0000313" key="3">
    <source>
        <dbReference type="Proteomes" id="UP000661077"/>
    </source>
</evidence>
<dbReference type="PROSITE" id="PS51464">
    <property type="entry name" value="SIS"/>
    <property type="match status" value="1"/>
</dbReference>
<dbReference type="InterPro" id="IPR046348">
    <property type="entry name" value="SIS_dom_sf"/>
</dbReference>
<evidence type="ECO:0000259" key="1">
    <source>
        <dbReference type="PROSITE" id="PS51464"/>
    </source>
</evidence>